<sequence>MRTASKFLLLFNKFMAKKTKPKKSGMLKRQQQKRQKKMLRRRQVMPKRVSQQPGSSQQLEQLLSTLPTLAFEPELADLSLDKTELKTLLDSDSTEVDILMELLTEDFIVDLDQRLARLEEANPEKSIKSVLSKATRHQIANSEKIPNLSNPVLIAIFLKTRASVEGVELDLAGLPAAMEEFDKRNHEFIQELTDKIETSGKEEPVAETEEDLLEDEQQEEHIPAIEESVYKKYVELVPAEKQEQVEEDLDVFLVDFQPPPVAEWDLRLVKRFMNKWFIENANPLEEDLYSMRESLLSLFQFLAEEKLLPDTLLAQAEKYLQSE</sequence>
<proteinExistence type="predicted"/>
<name>A0A381Q1M7_9ZZZZ</name>
<dbReference type="AlphaFoldDB" id="A0A381Q1M7"/>
<evidence type="ECO:0000256" key="1">
    <source>
        <dbReference type="SAM" id="MobiDB-lite"/>
    </source>
</evidence>
<feature type="region of interest" description="Disordered" evidence="1">
    <location>
        <begin position="20"/>
        <end position="57"/>
    </location>
</feature>
<accession>A0A381Q1M7</accession>
<feature type="compositionally biased region" description="Basic residues" evidence="1">
    <location>
        <begin position="20"/>
        <end position="45"/>
    </location>
</feature>
<reference evidence="2" key="1">
    <citation type="submission" date="2018-05" db="EMBL/GenBank/DDBJ databases">
        <authorList>
            <person name="Lanie J.A."/>
            <person name="Ng W.-L."/>
            <person name="Kazmierczak K.M."/>
            <person name="Andrzejewski T.M."/>
            <person name="Davidsen T.M."/>
            <person name="Wayne K.J."/>
            <person name="Tettelin H."/>
            <person name="Glass J.I."/>
            <person name="Rusch D."/>
            <person name="Podicherti R."/>
            <person name="Tsui H.-C.T."/>
            <person name="Winkler M.E."/>
        </authorList>
    </citation>
    <scope>NUCLEOTIDE SEQUENCE</scope>
</reference>
<evidence type="ECO:0000313" key="2">
    <source>
        <dbReference type="EMBL" id="SUZ72189.1"/>
    </source>
</evidence>
<dbReference type="EMBL" id="UINC01001146">
    <property type="protein sequence ID" value="SUZ72189.1"/>
    <property type="molecule type" value="Genomic_DNA"/>
</dbReference>
<protein>
    <submittedName>
        <fullName evidence="2">Uncharacterized protein</fullName>
    </submittedName>
</protein>
<gene>
    <name evidence="2" type="ORF">METZ01_LOCUS25043</name>
</gene>
<organism evidence="2">
    <name type="scientific">marine metagenome</name>
    <dbReference type="NCBI Taxonomy" id="408172"/>
    <lineage>
        <taxon>unclassified sequences</taxon>
        <taxon>metagenomes</taxon>
        <taxon>ecological metagenomes</taxon>
    </lineage>
</organism>